<keyword evidence="3" id="KW-0378">Hydrolase</keyword>
<evidence type="ECO:0000313" key="7">
    <source>
        <dbReference type="EMBL" id="ASS37777.1"/>
    </source>
</evidence>
<dbReference type="Pfam" id="PF00877">
    <property type="entry name" value="NLPC_P60"/>
    <property type="match status" value="1"/>
</dbReference>
<reference evidence="8" key="1">
    <citation type="submission" date="2016-05" db="EMBL/GenBank/DDBJ databases">
        <authorList>
            <person name="Holder M.E."/>
            <person name="Ajami N.J."/>
            <person name="Petrosino J.F."/>
        </authorList>
    </citation>
    <scope>NUCLEOTIDE SEQUENCE [LARGE SCALE GENOMIC DNA]</scope>
    <source>
        <strain evidence="8">ATCC 700696</strain>
    </source>
</reference>
<proteinExistence type="inferred from homology"/>
<evidence type="ECO:0000259" key="6">
    <source>
        <dbReference type="PROSITE" id="PS51935"/>
    </source>
</evidence>
<evidence type="ECO:0000256" key="5">
    <source>
        <dbReference type="SAM" id="Phobius"/>
    </source>
</evidence>
<dbReference type="AlphaFoldDB" id="A0A223AS63"/>
<gene>
    <name evidence="7" type="ORF">AXF17_04475</name>
</gene>
<dbReference type="InterPro" id="IPR051202">
    <property type="entry name" value="Peptidase_C40"/>
</dbReference>
<feature type="transmembrane region" description="Helical" evidence="5">
    <location>
        <begin position="12"/>
        <end position="32"/>
    </location>
</feature>
<evidence type="ECO:0000313" key="8">
    <source>
        <dbReference type="Proteomes" id="UP000214689"/>
    </source>
</evidence>
<feature type="domain" description="NlpC/P60" evidence="6">
    <location>
        <begin position="84"/>
        <end position="214"/>
    </location>
</feature>
<dbReference type="Proteomes" id="UP000214689">
    <property type="component" value="Chromosome"/>
</dbReference>
<dbReference type="InterPro" id="IPR038765">
    <property type="entry name" value="Papain-like_cys_pep_sf"/>
</dbReference>
<evidence type="ECO:0000256" key="2">
    <source>
        <dbReference type="ARBA" id="ARBA00022670"/>
    </source>
</evidence>
<evidence type="ECO:0000256" key="1">
    <source>
        <dbReference type="ARBA" id="ARBA00007074"/>
    </source>
</evidence>
<keyword evidence="5" id="KW-1133">Transmembrane helix</keyword>
<keyword evidence="5" id="KW-0472">Membrane</keyword>
<name>A0A223AS63_9FIRM</name>
<evidence type="ECO:0000256" key="3">
    <source>
        <dbReference type="ARBA" id="ARBA00022801"/>
    </source>
</evidence>
<evidence type="ECO:0000256" key="4">
    <source>
        <dbReference type="ARBA" id="ARBA00022807"/>
    </source>
</evidence>
<dbReference type="GO" id="GO:0008234">
    <property type="term" value="F:cysteine-type peptidase activity"/>
    <property type="evidence" value="ECO:0007669"/>
    <property type="project" value="UniProtKB-KW"/>
</dbReference>
<keyword evidence="8" id="KW-1185">Reference proteome</keyword>
<organism evidence="7 8">
    <name type="scientific">Mogibacterium pumilum</name>
    <dbReference type="NCBI Taxonomy" id="86332"/>
    <lineage>
        <taxon>Bacteria</taxon>
        <taxon>Bacillati</taxon>
        <taxon>Bacillota</taxon>
        <taxon>Clostridia</taxon>
        <taxon>Peptostreptococcales</taxon>
        <taxon>Anaerovoracaceae</taxon>
        <taxon>Mogibacterium</taxon>
    </lineage>
</organism>
<keyword evidence="4" id="KW-0788">Thiol protease</keyword>
<keyword evidence="5" id="KW-0812">Transmembrane</keyword>
<dbReference type="Gene3D" id="3.90.1720.10">
    <property type="entry name" value="endopeptidase domain like (from Nostoc punctiforme)"/>
    <property type="match status" value="1"/>
</dbReference>
<keyword evidence="2" id="KW-0645">Protease</keyword>
<dbReference type="SUPFAM" id="SSF54001">
    <property type="entry name" value="Cysteine proteinases"/>
    <property type="match status" value="1"/>
</dbReference>
<sequence>MVSKLKTAFKNIKVIVVTELLLMVVMVSTIVVKADAINDCRVVSTPLKLATLKTISTDSNSNEVTGTKTTISDAETERDIKVADDKRTSIISFAKQYIGKPYVLGGKSLTNGCDCASFITLIYKEYGYNWKMGSVNTLYDNCGGTTVSVDDMKPGDIIFFGRGNKKLHVAMYAGNGRIVHAMDPSHDICEIDLYRPGTKTTYSGKSILEVKRIIN</sequence>
<comment type="similarity">
    <text evidence="1">Belongs to the peptidase C40 family.</text>
</comment>
<dbReference type="EMBL" id="CP016199">
    <property type="protein sequence ID" value="ASS37777.1"/>
    <property type="molecule type" value="Genomic_DNA"/>
</dbReference>
<dbReference type="GO" id="GO:0006508">
    <property type="term" value="P:proteolysis"/>
    <property type="evidence" value="ECO:0007669"/>
    <property type="project" value="UniProtKB-KW"/>
</dbReference>
<dbReference type="PROSITE" id="PS51935">
    <property type="entry name" value="NLPC_P60"/>
    <property type="match status" value="1"/>
</dbReference>
<dbReference type="InterPro" id="IPR000064">
    <property type="entry name" value="NLP_P60_dom"/>
</dbReference>
<dbReference type="PANTHER" id="PTHR47053:SF1">
    <property type="entry name" value="MUREIN DD-ENDOPEPTIDASE MEPH-RELATED"/>
    <property type="match status" value="1"/>
</dbReference>
<dbReference type="PANTHER" id="PTHR47053">
    <property type="entry name" value="MUREIN DD-ENDOPEPTIDASE MEPH-RELATED"/>
    <property type="match status" value="1"/>
</dbReference>
<accession>A0A223AS63</accession>
<protein>
    <recommendedName>
        <fullName evidence="6">NlpC/P60 domain-containing protein</fullName>
    </recommendedName>
</protein>